<dbReference type="Gene3D" id="1.20.1640.10">
    <property type="entry name" value="Multidrug efflux transporter AcrB transmembrane domain"/>
    <property type="match status" value="2"/>
</dbReference>
<protein>
    <recommendedName>
        <fullName evidence="7">Membrane transport protein MMPL domain-containing protein</fullName>
    </recommendedName>
</protein>
<dbReference type="OrthoDB" id="7067407at2"/>
<dbReference type="InterPro" id="IPR004869">
    <property type="entry name" value="MMPL_dom"/>
</dbReference>
<dbReference type="AlphaFoldDB" id="A0A5R8KJ06"/>
<dbReference type="InterPro" id="IPR050545">
    <property type="entry name" value="Mycobact_MmpL"/>
</dbReference>
<sequence>MALWKKLLLAGLLLAVVVGAGLSRLRLETDILATLPAELPEVGGLKLLRDAFDGGDDLVIGLEFADAGLAEESMGRLGLHLQTMKGVERVRSAGTFENPEQAGALLAWSLQNGSVERLGAVRERIEGEKVGLYLQEVLERLAGSPDPAEVQRWSYDPLGLLEGLKMEEMASMEDSGFVLASADGAFRVMFVAAEGGVTGYKEAGAWLEGIKVEVAEWLKREGVEAEVFYTGEPAFMAETGSGIEKDMRGTIGATEVLITLLFWVMFRRLVPLLWIQLLLVVVMLLTLSLASLVLGRLSVMSLGFAAIVLGIVVDYAVLILQKSRDHPEMGARDLRRLAAPGIVAGAGTTSVVFLSLLFSGLPGLGELGIMVALGVVTGLLVMVLVMPELVAGREKGRGVKDFGSQKVRHGMAGIVTCLLVTGVTGVLMWKGIPGYATGAEALRPTQSDAMSGWEVVQQRLGKEDRASVPLLVSGTVESIRSRAEETVALLDGLKGEGVLVGHGVPSVLLPDLQAQEGNRSAIEWLVGERERLKASVLEAGFTEESLALFDQVTAGWERDLKGVWPQRMAVGAAAEVVGKVIAPTEDGVVMLGSVTVEGEPGKPDMRRLAEVSERLKAKGFVHLTGWESLGTALAGLVKRDFLRMTLPLAALLAVMLWITFRNWRDMVLSVAVLGLGIAGLMATMALMGVSWNLASLAALPLLMGTGIDYGIHIMLSMAHEKDDVRKVQSTTGKAVFFSGMTTVIGFGSLVFAGNAGIASLGLACCVGTLWILALVLGLLPYWRAWLGRLGG</sequence>
<name>A0A5R8KJ06_9BACT</name>
<feature type="transmembrane region" description="Helical" evidence="6">
    <location>
        <begin position="641"/>
        <end position="660"/>
    </location>
</feature>
<feature type="transmembrane region" description="Helical" evidence="6">
    <location>
        <begin position="757"/>
        <end position="779"/>
    </location>
</feature>
<comment type="subcellular location">
    <subcellularLocation>
        <location evidence="1">Cell membrane</location>
        <topology evidence="1">Multi-pass membrane protein</topology>
    </subcellularLocation>
</comment>
<feature type="transmembrane region" description="Helical" evidence="6">
    <location>
        <begin position="411"/>
        <end position="429"/>
    </location>
</feature>
<dbReference type="RefSeq" id="WP_138084929.1">
    <property type="nucleotide sequence ID" value="NZ_VAUV01000003.1"/>
</dbReference>
<keyword evidence="5 6" id="KW-0472">Membrane</keyword>
<evidence type="ECO:0000256" key="4">
    <source>
        <dbReference type="ARBA" id="ARBA00022989"/>
    </source>
</evidence>
<feature type="transmembrane region" description="Helical" evidence="6">
    <location>
        <begin position="693"/>
        <end position="713"/>
    </location>
</feature>
<feature type="transmembrane region" description="Helical" evidence="6">
    <location>
        <begin position="300"/>
        <end position="320"/>
    </location>
</feature>
<feature type="transmembrane region" description="Helical" evidence="6">
    <location>
        <begin position="734"/>
        <end position="751"/>
    </location>
</feature>
<evidence type="ECO:0000256" key="6">
    <source>
        <dbReference type="SAM" id="Phobius"/>
    </source>
</evidence>
<evidence type="ECO:0000259" key="7">
    <source>
        <dbReference type="Pfam" id="PF03176"/>
    </source>
</evidence>
<gene>
    <name evidence="8" type="ORF">FEM03_04155</name>
</gene>
<feature type="transmembrane region" description="Helical" evidence="6">
    <location>
        <begin position="273"/>
        <end position="294"/>
    </location>
</feature>
<evidence type="ECO:0000256" key="3">
    <source>
        <dbReference type="ARBA" id="ARBA00022692"/>
    </source>
</evidence>
<feature type="transmembrane region" description="Helical" evidence="6">
    <location>
        <begin position="341"/>
        <end position="361"/>
    </location>
</feature>
<feature type="transmembrane region" description="Helical" evidence="6">
    <location>
        <begin position="247"/>
        <end position="266"/>
    </location>
</feature>
<keyword evidence="4 6" id="KW-1133">Transmembrane helix</keyword>
<accession>A0A5R8KJ06</accession>
<organism evidence="8 9">
    <name type="scientific">Phragmitibacter flavus</name>
    <dbReference type="NCBI Taxonomy" id="2576071"/>
    <lineage>
        <taxon>Bacteria</taxon>
        <taxon>Pseudomonadati</taxon>
        <taxon>Verrucomicrobiota</taxon>
        <taxon>Verrucomicrobiia</taxon>
        <taxon>Verrucomicrobiales</taxon>
        <taxon>Verrucomicrobiaceae</taxon>
        <taxon>Phragmitibacter</taxon>
    </lineage>
</organism>
<evidence type="ECO:0000256" key="1">
    <source>
        <dbReference type="ARBA" id="ARBA00004651"/>
    </source>
</evidence>
<feature type="transmembrane region" description="Helical" evidence="6">
    <location>
        <begin position="667"/>
        <end position="687"/>
    </location>
</feature>
<dbReference type="SUPFAM" id="SSF82866">
    <property type="entry name" value="Multidrug efflux transporter AcrB transmembrane domain"/>
    <property type="match status" value="2"/>
</dbReference>
<comment type="caution">
    <text evidence="8">The sequence shown here is derived from an EMBL/GenBank/DDBJ whole genome shotgun (WGS) entry which is preliminary data.</text>
</comment>
<dbReference type="EMBL" id="VAUV01000003">
    <property type="protein sequence ID" value="TLD71925.1"/>
    <property type="molecule type" value="Genomic_DNA"/>
</dbReference>
<dbReference type="PANTHER" id="PTHR33406:SF13">
    <property type="entry name" value="MEMBRANE PROTEIN YDFJ"/>
    <property type="match status" value="1"/>
</dbReference>
<keyword evidence="2" id="KW-1003">Cell membrane</keyword>
<keyword evidence="3 6" id="KW-0812">Transmembrane</keyword>
<evidence type="ECO:0000256" key="2">
    <source>
        <dbReference type="ARBA" id="ARBA00022475"/>
    </source>
</evidence>
<evidence type="ECO:0000256" key="5">
    <source>
        <dbReference type="ARBA" id="ARBA00023136"/>
    </source>
</evidence>
<feature type="domain" description="Membrane transport protein MMPL" evidence="7">
    <location>
        <begin position="178"/>
        <end position="391"/>
    </location>
</feature>
<evidence type="ECO:0000313" key="9">
    <source>
        <dbReference type="Proteomes" id="UP000306196"/>
    </source>
</evidence>
<feature type="domain" description="Membrane transport protein MMPL" evidence="7">
    <location>
        <begin position="580"/>
        <end position="788"/>
    </location>
</feature>
<proteinExistence type="predicted"/>
<reference evidence="8 9" key="1">
    <citation type="submission" date="2019-05" db="EMBL/GenBank/DDBJ databases">
        <title>Verrucobacter flavum gen. nov., sp. nov. a new member of the family Verrucomicrobiaceae.</title>
        <authorList>
            <person name="Szuroczki S."/>
            <person name="Abbaszade G."/>
            <person name="Szabo A."/>
            <person name="Felfoldi T."/>
            <person name="Schumann P."/>
            <person name="Boka K."/>
            <person name="Keki Z."/>
            <person name="Toumi M."/>
            <person name="Toth E."/>
        </authorList>
    </citation>
    <scope>NUCLEOTIDE SEQUENCE [LARGE SCALE GENOMIC DNA]</scope>
    <source>
        <strain evidence="8 9">MG-N-17</strain>
    </source>
</reference>
<evidence type="ECO:0000313" key="8">
    <source>
        <dbReference type="EMBL" id="TLD71925.1"/>
    </source>
</evidence>
<feature type="transmembrane region" description="Helical" evidence="6">
    <location>
        <begin position="367"/>
        <end position="390"/>
    </location>
</feature>
<dbReference type="GO" id="GO:0005886">
    <property type="term" value="C:plasma membrane"/>
    <property type="evidence" value="ECO:0007669"/>
    <property type="project" value="UniProtKB-SubCell"/>
</dbReference>
<dbReference type="Pfam" id="PF03176">
    <property type="entry name" value="MMPL"/>
    <property type="match status" value="2"/>
</dbReference>
<keyword evidence="9" id="KW-1185">Reference proteome</keyword>
<dbReference type="PANTHER" id="PTHR33406">
    <property type="entry name" value="MEMBRANE PROTEIN MJ1562-RELATED"/>
    <property type="match status" value="1"/>
</dbReference>
<dbReference type="Proteomes" id="UP000306196">
    <property type="component" value="Unassembled WGS sequence"/>
</dbReference>